<dbReference type="InterPro" id="IPR019734">
    <property type="entry name" value="TPR_rpt"/>
</dbReference>
<evidence type="ECO:0000313" key="11">
    <source>
        <dbReference type="Proteomes" id="UP000231019"/>
    </source>
</evidence>
<comment type="pathway">
    <text evidence="1">Protein modification; protein glycosylation.</text>
</comment>
<evidence type="ECO:0000256" key="2">
    <source>
        <dbReference type="ARBA" id="ARBA00005386"/>
    </source>
</evidence>
<evidence type="ECO:0000313" key="10">
    <source>
        <dbReference type="EMBL" id="PIW15501.1"/>
    </source>
</evidence>
<dbReference type="SUPFAM" id="SSF48452">
    <property type="entry name" value="TPR-like"/>
    <property type="match status" value="1"/>
</dbReference>
<comment type="similarity">
    <text evidence="2">Belongs to the glycosyltransferase 41 family. O-GlcNAc transferase subfamily.</text>
</comment>
<dbReference type="EMBL" id="PFFQ01000052">
    <property type="protein sequence ID" value="PIW15501.1"/>
    <property type="molecule type" value="Genomic_DNA"/>
</dbReference>
<evidence type="ECO:0000256" key="1">
    <source>
        <dbReference type="ARBA" id="ARBA00004922"/>
    </source>
</evidence>
<evidence type="ECO:0000259" key="9">
    <source>
        <dbReference type="Pfam" id="PF13844"/>
    </source>
</evidence>
<feature type="repeat" description="TPR" evidence="8">
    <location>
        <begin position="14"/>
        <end position="47"/>
    </location>
</feature>
<dbReference type="PANTHER" id="PTHR44835">
    <property type="entry name" value="UDP-N-ACETYLGLUCOSAMINE--PEPTIDE N-ACETYLGLUCOSAMINYLTRANSFERASE SPINDLY-RELATED"/>
    <property type="match status" value="1"/>
</dbReference>
<keyword evidence="5" id="KW-0808">Transferase</keyword>
<dbReference type="InterPro" id="IPR051939">
    <property type="entry name" value="Glycosyltr_41/O-GlcNAc_trsf"/>
</dbReference>
<feature type="domain" description="O-GlcNAc transferase C-terminal" evidence="9">
    <location>
        <begin position="350"/>
        <end position="523"/>
    </location>
</feature>
<evidence type="ECO:0000256" key="8">
    <source>
        <dbReference type="PROSITE-ProRule" id="PRU00339"/>
    </source>
</evidence>
<keyword evidence="4" id="KW-0328">Glycosyltransferase</keyword>
<dbReference type="AlphaFoldDB" id="A0A2M7G1T5"/>
<dbReference type="PROSITE" id="PS50005">
    <property type="entry name" value="TPR"/>
    <property type="match status" value="1"/>
</dbReference>
<dbReference type="Gene3D" id="3.40.50.11380">
    <property type="match status" value="1"/>
</dbReference>
<evidence type="ECO:0000256" key="4">
    <source>
        <dbReference type="ARBA" id="ARBA00022676"/>
    </source>
</evidence>
<dbReference type="InterPro" id="IPR029489">
    <property type="entry name" value="OGT/SEC/SPY_C"/>
</dbReference>
<evidence type="ECO:0000256" key="6">
    <source>
        <dbReference type="ARBA" id="ARBA00022737"/>
    </source>
</evidence>
<keyword evidence="7 8" id="KW-0802">TPR repeat</keyword>
<organism evidence="10 11">
    <name type="scientific">bacterium (Candidatus Blackallbacteria) CG17_big_fil_post_rev_8_21_14_2_50_48_46</name>
    <dbReference type="NCBI Taxonomy" id="2014261"/>
    <lineage>
        <taxon>Bacteria</taxon>
        <taxon>Candidatus Blackallbacteria</taxon>
    </lineage>
</organism>
<accession>A0A2M7G1T5</accession>
<dbReference type="Proteomes" id="UP000231019">
    <property type="component" value="Unassembled WGS sequence"/>
</dbReference>
<name>A0A2M7G1T5_9BACT</name>
<dbReference type="InterPro" id="IPR011990">
    <property type="entry name" value="TPR-like_helical_dom_sf"/>
</dbReference>
<sequence length="538" mass="60724">MNVQKPADDHPLQAQALAEAGLSAQLKGELVQARSLYHQALALEPSLFQACFNLGLSYYPNRKQTGESIYWFRRTLALNPAHLKATMLLAECLYWQGEVKASLQTVLRTLPEGNPQAFSNWTAAEQLQLRKRQMMAESWVLKTAFALAEFSEQDFLQLLRAWAIKWADPLLPVPPAQAVTHSGKIRLGYFSQEFGGFSSSYLMTPLLAGHDRERFELIAFSDAPDSQASDKNFKPLFDRWVSVYGCEASETARLIKGHKIDILLDLGGHTHPERLLLFAGKPAPLQITGLGFGTPVALKAMDGFITDPQIFPAELAEWIPEEVCYLSSALHWIPPEEEIPIRSRPAERPFIFGSANGLYKLSEPCLNTWAEILKACPESYLSLKAAPLASAETRRYYHDFFSARGVNPNRLLLQATEGRRQHLENFYNGIDLALDPFPYHGGVTSCEALWMGVPVLAMAGRIRCAESILLRLGLEDWLMPDTQAYVQKASEIYRQPEILHPLKFSLRQKLLNSVFCDMPRYVRETEAHYLRLWQKISS</sequence>
<gene>
    <name evidence="10" type="ORF">COW36_17005</name>
</gene>
<reference evidence="10 11" key="1">
    <citation type="submission" date="2017-09" db="EMBL/GenBank/DDBJ databases">
        <title>Depth-based differentiation of microbial function through sediment-hosted aquifers and enrichment of novel symbionts in the deep terrestrial subsurface.</title>
        <authorList>
            <person name="Probst A.J."/>
            <person name="Ladd B."/>
            <person name="Jarett J.K."/>
            <person name="Geller-Mcgrath D.E."/>
            <person name="Sieber C.M."/>
            <person name="Emerson J.B."/>
            <person name="Anantharaman K."/>
            <person name="Thomas B.C."/>
            <person name="Malmstrom R."/>
            <person name="Stieglmeier M."/>
            <person name="Klingl A."/>
            <person name="Woyke T."/>
            <person name="Ryan C.M."/>
            <person name="Banfield J.F."/>
        </authorList>
    </citation>
    <scope>NUCLEOTIDE SEQUENCE [LARGE SCALE GENOMIC DNA]</scope>
    <source>
        <strain evidence="10">CG17_big_fil_post_rev_8_21_14_2_50_48_46</strain>
    </source>
</reference>
<dbReference type="GO" id="GO:0097363">
    <property type="term" value="F:protein O-acetylglucosaminyltransferase activity"/>
    <property type="evidence" value="ECO:0007669"/>
    <property type="project" value="UniProtKB-EC"/>
</dbReference>
<keyword evidence="6" id="KW-0677">Repeat</keyword>
<feature type="domain" description="O-GlcNAc transferase C-terminal" evidence="9">
    <location>
        <begin position="178"/>
        <end position="329"/>
    </location>
</feature>
<evidence type="ECO:0000256" key="3">
    <source>
        <dbReference type="ARBA" id="ARBA00011970"/>
    </source>
</evidence>
<comment type="caution">
    <text evidence="10">The sequence shown here is derived from an EMBL/GenBank/DDBJ whole genome shotgun (WGS) entry which is preliminary data.</text>
</comment>
<evidence type="ECO:0000256" key="7">
    <source>
        <dbReference type="ARBA" id="ARBA00022803"/>
    </source>
</evidence>
<dbReference type="SUPFAM" id="SSF53756">
    <property type="entry name" value="UDP-Glycosyltransferase/glycogen phosphorylase"/>
    <property type="match status" value="1"/>
</dbReference>
<protein>
    <recommendedName>
        <fullName evidence="3">protein O-GlcNAc transferase</fullName>
        <ecNumber evidence="3">2.4.1.255</ecNumber>
    </recommendedName>
</protein>
<evidence type="ECO:0000256" key="5">
    <source>
        <dbReference type="ARBA" id="ARBA00022679"/>
    </source>
</evidence>
<dbReference type="SMART" id="SM00028">
    <property type="entry name" value="TPR"/>
    <property type="match status" value="2"/>
</dbReference>
<dbReference type="Gene3D" id="3.40.50.2000">
    <property type="entry name" value="Glycogen Phosphorylase B"/>
    <property type="match status" value="1"/>
</dbReference>
<proteinExistence type="inferred from homology"/>
<dbReference type="Pfam" id="PF13844">
    <property type="entry name" value="Glyco_transf_41"/>
    <property type="match status" value="2"/>
</dbReference>
<dbReference type="PANTHER" id="PTHR44835:SF1">
    <property type="entry name" value="PROTEIN O-GLCNAC TRANSFERASE"/>
    <property type="match status" value="1"/>
</dbReference>
<dbReference type="Gene3D" id="1.25.40.10">
    <property type="entry name" value="Tetratricopeptide repeat domain"/>
    <property type="match status" value="1"/>
</dbReference>
<dbReference type="EC" id="2.4.1.255" evidence="3"/>